<organism evidence="1 2">
    <name type="scientific">Phytophthora fragariae</name>
    <dbReference type="NCBI Taxonomy" id="53985"/>
    <lineage>
        <taxon>Eukaryota</taxon>
        <taxon>Sar</taxon>
        <taxon>Stramenopiles</taxon>
        <taxon>Oomycota</taxon>
        <taxon>Peronosporomycetes</taxon>
        <taxon>Peronosporales</taxon>
        <taxon>Peronosporaceae</taxon>
        <taxon>Phytophthora</taxon>
    </lineage>
</organism>
<reference evidence="1 2" key="1">
    <citation type="submission" date="2018-09" db="EMBL/GenBank/DDBJ databases">
        <title>Genomic investigation of the strawberry pathogen Phytophthora fragariae indicates pathogenicity is determined by transcriptional variation in three key races.</title>
        <authorList>
            <person name="Adams T.M."/>
            <person name="Armitage A.D."/>
            <person name="Sobczyk M.K."/>
            <person name="Bates H.J."/>
            <person name="Dunwell J.M."/>
            <person name="Nellist C.F."/>
            <person name="Harrison R.J."/>
        </authorList>
    </citation>
    <scope>NUCLEOTIDE SEQUENCE [LARGE SCALE GENOMIC DNA]</scope>
    <source>
        <strain evidence="1 2">NOV-77</strain>
    </source>
</reference>
<evidence type="ECO:0000313" key="1">
    <source>
        <dbReference type="EMBL" id="KAE9262795.1"/>
    </source>
</evidence>
<dbReference type="AlphaFoldDB" id="A0A6G0PZR6"/>
<name>A0A6G0PZR6_9STRA</name>
<dbReference type="EMBL" id="QXFY01009278">
    <property type="protein sequence ID" value="KAE9262795.1"/>
    <property type="molecule type" value="Genomic_DNA"/>
</dbReference>
<dbReference type="Proteomes" id="UP000486351">
    <property type="component" value="Unassembled WGS sequence"/>
</dbReference>
<comment type="caution">
    <text evidence="1">The sequence shown here is derived from an EMBL/GenBank/DDBJ whole genome shotgun (WGS) entry which is preliminary data.</text>
</comment>
<protein>
    <submittedName>
        <fullName evidence="1">Uncharacterized protein</fullName>
    </submittedName>
</protein>
<accession>A0A6G0PZR6</accession>
<proteinExistence type="predicted"/>
<gene>
    <name evidence="1" type="ORF">PF008_g32512</name>
</gene>
<evidence type="ECO:0000313" key="2">
    <source>
        <dbReference type="Proteomes" id="UP000486351"/>
    </source>
</evidence>
<sequence length="53" mass="5691">MLVIAPSDQTNWLLLVFVGLPCNPQPLHAWSVTTVHASTSSLLVSIDETSSGR</sequence>